<dbReference type="OrthoDB" id="76567at2759"/>
<feature type="compositionally biased region" description="Low complexity" evidence="1">
    <location>
        <begin position="7"/>
        <end position="20"/>
    </location>
</feature>
<accession>A0A397G0R7</accession>
<reference evidence="2" key="1">
    <citation type="submission" date="2018-08" db="EMBL/GenBank/DDBJ databases">
        <title>Draft genome sequence of azole-resistant Aspergillus thermomutatus (Neosartorya pseudofischeri) strain HMR AF 39, isolated from a human nasal aspirate.</title>
        <authorList>
            <person name="Parent-Michaud M."/>
            <person name="Dufresne P.J."/>
            <person name="Fournier E."/>
            <person name="Martineau C."/>
            <person name="Moreira S."/>
            <person name="Perkins V."/>
            <person name="De Repentigny L."/>
            <person name="Dufresne S.F."/>
        </authorList>
    </citation>
    <scope>NUCLEOTIDE SEQUENCE [LARGE SCALE GENOMIC DNA]</scope>
    <source>
        <strain evidence="2">HMR AF 39</strain>
    </source>
</reference>
<sequence length="290" mass="32032">MSPNGKPSSLLTHSPSPSSTRELRSAGSTQVPPLSTQAIFNEIVRKIPTIKEFTELVHESIQPKQGALICRSLAESSVVESRSARVNFNSFTGTLWVRVMPTELYDVPQRWFGHASRTWVFDGLINQSESSLLDIGVGTTFRGFAGQYTHSSKEPDLYLRPDTSPLPLIIVESGWSESWPRLHADKDLWLNGSTDANLVILLKWSKLSRNRGKGIVEIWRRDPAGGLTPIFPVPVPAPAPGADLVQFTKLDLFGQQMVSGQDPNAVLSLKLSDLRDFARERMAQMGLTPA</sequence>
<name>A0A397G0R7_ASPTH</name>
<evidence type="ECO:0000313" key="2">
    <source>
        <dbReference type="EMBL" id="RHZ43414.1"/>
    </source>
</evidence>
<keyword evidence="3" id="KW-1185">Reference proteome</keyword>
<evidence type="ECO:0000256" key="1">
    <source>
        <dbReference type="SAM" id="MobiDB-lite"/>
    </source>
</evidence>
<feature type="region of interest" description="Disordered" evidence="1">
    <location>
        <begin position="1"/>
        <end position="31"/>
    </location>
</feature>
<dbReference type="Proteomes" id="UP000215305">
    <property type="component" value="Unassembled WGS sequence"/>
</dbReference>
<evidence type="ECO:0000313" key="3">
    <source>
        <dbReference type="Proteomes" id="UP000215305"/>
    </source>
</evidence>
<protein>
    <submittedName>
        <fullName evidence="2">Uncharacterized protein</fullName>
    </submittedName>
</protein>
<proteinExistence type="predicted"/>
<dbReference type="RefSeq" id="XP_026609768.1">
    <property type="nucleotide sequence ID" value="XM_026755234.1"/>
</dbReference>
<dbReference type="STRING" id="41047.A0A397G0R7"/>
<comment type="caution">
    <text evidence="2">The sequence shown here is derived from an EMBL/GenBank/DDBJ whole genome shotgun (WGS) entry which is preliminary data.</text>
</comment>
<dbReference type="AlphaFoldDB" id="A0A397G0R7"/>
<dbReference type="VEuPathDB" id="FungiDB:CDV56_101615"/>
<dbReference type="GeneID" id="38123589"/>
<dbReference type="EMBL" id="NKHU02000422">
    <property type="protein sequence ID" value="RHZ43414.1"/>
    <property type="molecule type" value="Genomic_DNA"/>
</dbReference>
<organism evidence="2 3">
    <name type="scientific">Aspergillus thermomutatus</name>
    <name type="common">Neosartorya pseudofischeri</name>
    <dbReference type="NCBI Taxonomy" id="41047"/>
    <lineage>
        <taxon>Eukaryota</taxon>
        <taxon>Fungi</taxon>
        <taxon>Dikarya</taxon>
        <taxon>Ascomycota</taxon>
        <taxon>Pezizomycotina</taxon>
        <taxon>Eurotiomycetes</taxon>
        <taxon>Eurotiomycetidae</taxon>
        <taxon>Eurotiales</taxon>
        <taxon>Aspergillaceae</taxon>
        <taxon>Aspergillus</taxon>
        <taxon>Aspergillus subgen. Fumigati</taxon>
    </lineage>
</organism>
<gene>
    <name evidence="2" type="ORF">CDV56_101615</name>
</gene>